<feature type="compositionally biased region" description="Basic and acidic residues" evidence="1">
    <location>
        <begin position="29"/>
        <end position="39"/>
    </location>
</feature>
<dbReference type="EMBL" id="BGPR01001469">
    <property type="protein sequence ID" value="GBM54661.1"/>
    <property type="molecule type" value="Genomic_DNA"/>
</dbReference>
<evidence type="ECO:0000313" key="3">
    <source>
        <dbReference type="Proteomes" id="UP000499080"/>
    </source>
</evidence>
<organism evidence="2 3">
    <name type="scientific">Araneus ventricosus</name>
    <name type="common">Orbweaver spider</name>
    <name type="synonym">Epeira ventricosa</name>
    <dbReference type="NCBI Taxonomy" id="182803"/>
    <lineage>
        <taxon>Eukaryota</taxon>
        <taxon>Metazoa</taxon>
        <taxon>Ecdysozoa</taxon>
        <taxon>Arthropoda</taxon>
        <taxon>Chelicerata</taxon>
        <taxon>Arachnida</taxon>
        <taxon>Araneae</taxon>
        <taxon>Araneomorphae</taxon>
        <taxon>Entelegynae</taxon>
        <taxon>Araneoidea</taxon>
        <taxon>Araneidae</taxon>
        <taxon>Araneus</taxon>
    </lineage>
</organism>
<evidence type="ECO:0000256" key="1">
    <source>
        <dbReference type="SAM" id="MobiDB-lite"/>
    </source>
</evidence>
<accession>A0A4Y2GMV7</accession>
<reference evidence="2 3" key="1">
    <citation type="journal article" date="2019" name="Sci. Rep.">
        <title>Orb-weaving spider Araneus ventricosus genome elucidates the spidroin gene catalogue.</title>
        <authorList>
            <person name="Kono N."/>
            <person name="Nakamura H."/>
            <person name="Ohtoshi R."/>
            <person name="Moran D.A.P."/>
            <person name="Shinohara A."/>
            <person name="Yoshida Y."/>
            <person name="Fujiwara M."/>
            <person name="Mori M."/>
            <person name="Tomita M."/>
            <person name="Arakawa K."/>
        </authorList>
    </citation>
    <scope>NUCLEOTIDE SEQUENCE [LARGE SCALE GENOMIC DNA]</scope>
</reference>
<feature type="region of interest" description="Disordered" evidence="1">
    <location>
        <begin position="22"/>
        <end position="41"/>
    </location>
</feature>
<name>A0A4Y2GMV7_ARAVE</name>
<dbReference type="AlphaFoldDB" id="A0A4Y2GMV7"/>
<evidence type="ECO:0000313" key="2">
    <source>
        <dbReference type="EMBL" id="GBM54661.1"/>
    </source>
</evidence>
<comment type="caution">
    <text evidence="2">The sequence shown here is derived from an EMBL/GenBank/DDBJ whole genome shotgun (WGS) entry which is preliminary data.</text>
</comment>
<proteinExistence type="predicted"/>
<protein>
    <submittedName>
        <fullName evidence="2">Uncharacterized protein</fullName>
    </submittedName>
</protein>
<dbReference type="Proteomes" id="UP000499080">
    <property type="component" value="Unassembled WGS sequence"/>
</dbReference>
<sequence length="130" mass="14771">MKRKIQPCLRILLGVGPSSNEEALVQSTESKRLEQDEKNSFSLRTDPVRLPMPLISVSAGRLILRYLEESHFTHVVESQRFHLWTVNDGTFSVSEDATAESKRETWMQSKNRSLLTAGLNNLRKSTGKNN</sequence>
<gene>
    <name evidence="2" type="ORF">AVEN_121540_1</name>
</gene>
<keyword evidence="3" id="KW-1185">Reference proteome</keyword>